<accession>A0AAE0CLY8</accession>
<dbReference type="AlphaFoldDB" id="A0AAE0CLY8"/>
<protein>
    <recommendedName>
        <fullName evidence="3">RNase H type-1 domain-containing protein</fullName>
    </recommendedName>
</protein>
<reference evidence="1" key="1">
    <citation type="journal article" date="2023" name="Plant J.">
        <title>Genome sequences and population genomics provide insights into the demographic history, inbreeding, and mutation load of two 'living fossil' tree species of Dipteronia.</title>
        <authorList>
            <person name="Feng Y."/>
            <person name="Comes H.P."/>
            <person name="Chen J."/>
            <person name="Zhu S."/>
            <person name="Lu R."/>
            <person name="Zhang X."/>
            <person name="Li P."/>
            <person name="Qiu J."/>
            <person name="Olsen K.M."/>
            <person name="Qiu Y."/>
        </authorList>
    </citation>
    <scope>NUCLEOTIDE SEQUENCE</scope>
    <source>
        <strain evidence="1">KIB01</strain>
    </source>
</reference>
<evidence type="ECO:0000313" key="2">
    <source>
        <dbReference type="Proteomes" id="UP001280121"/>
    </source>
</evidence>
<keyword evidence="2" id="KW-1185">Reference proteome</keyword>
<evidence type="ECO:0000313" key="1">
    <source>
        <dbReference type="EMBL" id="KAK2655453.1"/>
    </source>
</evidence>
<organism evidence="1 2">
    <name type="scientific">Dipteronia dyeriana</name>
    <dbReference type="NCBI Taxonomy" id="168575"/>
    <lineage>
        <taxon>Eukaryota</taxon>
        <taxon>Viridiplantae</taxon>
        <taxon>Streptophyta</taxon>
        <taxon>Embryophyta</taxon>
        <taxon>Tracheophyta</taxon>
        <taxon>Spermatophyta</taxon>
        <taxon>Magnoliopsida</taxon>
        <taxon>eudicotyledons</taxon>
        <taxon>Gunneridae</taxon>
        <taxon>Pentapetalae</taxon>
        <taxon>rosids</taxon>
        <taxon>malvids</taxon>
        <taxon>Sapindales</taxon>
        <taxon>Sapindaceae</taxon>
        <taxon>Hippocastanoideae</taxon>
        <taxon>Acereae</taxon>
        <taxon>Dipteronia</taxon>
    </lineage>
</organism>
<comment type="caution">
    <text evidence="1">The sequence shown here is derived from an EMBL/GenBank/DDBJ whole genome shotgun (WGS) entry which is preliminary data.</text>
</comment>
<gene>
    <name evidence="1" type="ORF">Ddye_008505</name>
</gene>
<evidence type="ECO:0008006" key="3">
    <source>
        <dbReference type="Google" id="ProtNLM"/>
    </source>
</evidence>
<dbReference type="EMBL" id="JANJYI010000003">
    <property type="protein sequence ID" value="KAK2655453.1"/>
    <property type="molecule type" value="Genomic_DNA"/>
</dbReference>
<dbReference type="Proteomes" id="UP001280121">
    <property type="component" value="Unassembled WGS sequence"/>
</dbReference>
<proteinExistence type="predicted"/>
<sequence length="195" mass="21736">MFPTRFSFTSFSLITKPNYAILVSMESLGYVVPNGFSLKPIPSSLDLSLSESWWKYLWRIEVPAKVKLLIWCASHDWVPANYSRAKRGVCKGRVGTSSLFVTMWGDILASSSQPLQANFSPEIAVAITTLKGLEFARDSGLLLLHYGVRCQANMVAHHLAKIGLASDVNLFRMEEVHHSVESIVLALWVITQLPV</sequence>
<name>A0AAE0CLY8_9ROSI</name>